<name>A0ABT8BC79_9HYPH</name>
<gene>
    <name evidence="1" type="ORF">QWZ12_03405</name>
</gene>
<accession>A0ABT8BC79</accession>
<organism evidence="1 2">
    <name type="scientific">Methylobacterium adhaesivum</name>
    <dbReference type="NCBI Taxonomy" id="333297"/>
    <lineage>
        <taxon>Bacteria</taxon>
        <taxon>Pseudomonadati</taxon>
        <taxon>Pseudomonadota</taxon>
        <taxon>Alphaproteobacteria</taxon>
        <taxon>Hyphomicrobiales</taxon>
        <taxon>Methylobacteriaceae</taxon>
        <taxon>Methylobacterium</taxon>
    </lineage>
</organism>
<proteinExistence type="predicted"/>
<dbReference type="Proteomes" id="UP001224644">
    <property type="component" value="Unassembled WGS sequence"/>
</dbReference>
<keyword evidence="2" id="KW-1185">Reference proteome</keyword>
<dbReference type="RefSeq" id="WP_238224272.1">
    <property type="nucleotide sequence ID" value="NZ_BPQD01000007.1"/>
</dbReference>
<sequence>MKRSTRGSLALVALQVPVTALPLALPPFLRLAVERMSTRPGAWPAARAVAIRTSRAVTTLASTPVWTSLATRRVAGRPTEGNDRI</sequence>
<reference evidence="2" key="1">
    <citation type="journal article" date="2019" name="Int. J. Syst. Evol. Microbiol.">
        <title>The Global Catalogue of Microorganisms (GCM) 10K type strain sequencing project: providing services to taxonomists for standard genome sequencing and annotation.</title>
        <authorList>
            <consortium name="The Broad Institute Genomics Platform"/>
            <consortium name="The Broad Institute Genome Sequencing Center for Infectious Disease"/>
            <person name="Wu L."/>
            <person name="Ma J."/>
        </authorList>
    </citation>
    <scope>NUCLEOTIDE SEQUENCE [LARGE SCALE GENOMIC DNA]</scope>
    <source>
        <strain evidence="2">CECT 7069</strain>
    </source>
</reference>
<evidence type="ECO:0008006" key="3">
    <source>
        <dbReference type="Google" id="ProtNLM"/>
    </source>
</evidence>
<evidence type="ECO:0000313" key="2">
    <source>
        <dbReference type="Proteomes" id="UP001224644"/>
    </source>
</evidence>
<dbReference type="EMBL" id="JAUFPX010000002">
    <property type="protein sequence ID" value="MDN3589654.1"/>
    <property type="molecule type" value="Genomic_DNA"/>
</dbReference>
<comment type="caution">
    <text evidence="1">The sequence shown here is derived from an EMBL/GenBank/DDBJ whole genome shotgun (WGS) entry which is preliminary data.</text>
</comment>
<protein>
    <recommendedName>
        <fullName evidence="3">Secreted protein</fullName>
    </recommendedName>
</protein>
<evidence type="ECO:0000313" key="1">
    <source>
        <dbReference type="EMBL" id="MDN3589654.1"/>
    </source>
</evidence>